<dbReference type="InterPro" id="IPR036113">
    <property type="entry name" value="Asp/Glu-ADT_sf_sub_c"/>
</dbReference>
<sequence>MEVTREIIRHTAKLSRINFTEDEEKAMEKHFASVLRWTEKLNEFDADSVPATAHILDAVNVLRDDVPGVPFDREKLLSCAPERSEDSYIVPRVVE</sequence>
<dbReference type="EMBL" id="DXHS01000068">
    <property type="protein sequence ID" value="HIW02481.1"/>
    <property type="molecule type" value="Genomic_DNA"/>
</dbReference>
<evidence type="ECO:0000256" key="4">
    <source>
        <dbReference type="ARBA" id="ARBA00047380"/>
    </source>
</evidence>
<comment type="caution">
    <text evidence="7">The sequence shown here is derived from an EMBL/GenBank/DDBJ whole genome shotgun (WGS) entry which is preliminary data.</text>
</comment>
<dbReference type="GO" id="GO:0070681">
    <property type="term" value="P:glutaminyl-tRNAGln biosynthesis via transamidation"/>
    <property type="evidence" value="ECO:0007669"/>
    <property type="project" value="TreeGrafter"/>
</dbReference>
<keyword evidence="6" id="KW-0067">ATP-binding</keyword>
<protein>
    <recommendedName>
        <fullName evidence="6">Aspartyl/glutamyl-tRNA(Asn/Gln) amidotransferase subunit C</fullName>
        <shortName evidence="6">Asp/Glu-ADT subunit C</shortName>
        <ecNumber evidence="6">6.3.5.-</ecNumber>
    </recommendedName>
</protein>
<dbReference type="PANTHER" id="PTHR15004">
    <property type="entry name" value="GLUTAMYL-TRNA(GLN) AMIDOTRANSFERASE SUBUNIT C, MITOCHONDRIAL"/>
    <property type="match status" value="1"/>
</dbReference>
<evidence type="ECO:0000256" key="6">
    <source>
        <dbReference type="HAMAP-Rule" id="MF_00122"/>
    </source>
</evidence>
<dbReference type="GO" id="GO:0006412">
    <property type="term" value="P:translation"/>
    <property type="evidence" value="ECO:0007669"/>
    <property type="project" value="UniProtKB-UniRule"/>
</dbReference>
<dbReference type="PANTHER" id="PTHR15004:SF0">
    <property type="entry name" value="GLUTAMYL-TRNA(GLN) AMIDOTRANSFERASE SUBUNIT C, MITOCHONDRIAL"/>
    <property type="match status" value="1"/>
</dbReference>
<reference evidence="7" key="2">
    <citation type="submission" date="2021-04" db="EMBL/GenBank/DDBJ databases">
        <authorList>
            <person name="Gilroy R."/>
        </authorList>
    </citation>
    <scope>NUCLEOTIDE SEQUENCE</scope>
    <source>
        <strain evidence="7">12435</strain>
    </source>
</reference>
<keyword evidence="6" id="KW-0547">Nucleotide-binding</keyword>
<dbReference type="GO" id="GO:0005524">
    <property type="term" value="F:ATP binding"/>
    <property type="evidence" value="ECO:0007669"/>
    <property type="project" value="UniProtKB-KW"/>
</dbReference>
<dbReference type="NCBIfam" id="TIGR00135">
    <property type="entry name" value="gatC"/>
    <property type="match status" value="1"/>
</dbReference>
<gene>
    <name evidence="6 7" type="primary">gatC</name>
    <name evidence="7" type="ORF">H9892_03995</name>
</gene>
<evidence type="ECO:0000313" key="8">
    <source>
        <dbReference type="Proteomes" id="UP000823990"/>
    </source>
</evidence>
<evidence type="ECO:0000256" key="2">
    <source>
        <dbReference type="ARBA" id="ARBA00011123"/>
    </source>
</evidence>
<dbReference type="AlphaFoldDB" id="A0A9D1TSE0"/>
<evidence type="ECO:0000256" key="3">
    <source>
        <dbReference type="ARBA" id="ARBA00024799"/>
    </source>
</evidence>
<comment type="catalytic activity">
    <reaction evidence="4 6">
        <text>L-aspartyl-tRNA(Asn) + L-glutamine + ATP + H2O = L-asparaginyl-tRNA(Asn) + L-glutamate + ADP + phosphate + 2 H(+)</text>
        <dbReference type="Rhea" id="RHEA:14513"/>
        <dbReference type="Rhea" id="RHEA-COMP:9674"/>
        <dbReference type="Rhea" id="RHEA-COMP:9677"/>
        <dbReference type="ChEBI" id="CHEBI:15377"/>
        <dbReference type="ChEBI" id="CHEBI:15378"/>
        <dbReference type="ChEBI" id="CHEBI:29985"/>
        <dbReference type="ChEBI" id="CHEBI:30616"/>
        <dbReference type="ChEBI" id="CHEBI:43474"/>
        <dbReference type="ChEBI" id="CHEBI:58359"/>
        <dbReference type="ChEBI" id="CHEBI:78515"/>
        <dbReference type="ChEBI" id="CHEBI:78516"/>
        <dbReference type="ChEBI" id="CHEBI:456216"/>
    </reaction>
</comment>
<keyword evidence="6" id="KW-0648">Protein biosynthesis</keyword>
<dbReference type="InterPro" id="IPR003837">
    <property type="entry name" value="GatC"/>
</dbReference>
<dbReference type="HAMAP" id="MF_00122">
    <property type="entry name" value="GatC"/>
    <property type="match status" value="1"/>
</dbReference>
<dbReference type="Gene3D" id="1.10.20.60">
    <property type="entry name" value="Glu-tRNAGln amidotransferase C subunit, N-terminal domain"/>
    <property type="match status" value="1"/>
</dbReference>
<dbReference type="EC" id="6.3.5.-" evidence="6"/>
<proteinExistence type="inferred from homology"/>
<organism evidence="7 8">
    <name type="scientific">Candidatus Protoclostridium stercorigallinarum</name>
    <dbReference type="NCBI Taxonomy" id="2838741"/>
    <lineage>
        <taxon>Bacteria</taxon>
        <taxon>Bacillati</taxon>
        <taxon>Bacillota</taxon>
        <taxon>Clostridia</taxon>
        <taxon>Candidatus Protoclostridium</taxon>
    </lineage>
</organism>
<dbReference type="GO" id="GO:0006450">
    <property type="term" value="P:regulation of translational fidelity"/>
    <property type="evidence" value="ECO:0007669"/>
    <property type="project" value="InterPro"/>
</dbReference>
<comment type="catalytic activity">
    <reaction evidence="5 6">
        <text>L-glutamyl-tRNA(Gln) + L-glutamine + ATP + H2O = L-glutaminyl-tRNA(Gln) + L-glutamate + ADP + phosphate + H(+)</text>
        <dbReference type="Rhea" id="RHEA:17521"/>
        <dbReference type="Rhea" id="RHEA-COMP:9681"/>
        <dbReference type="Rhea" id="RHEA-COMP:9684"/>
        <dbReference type="ChEBI" id="CHEBI:15377"/>
        <dbReference type="ChEBI" id="CHEBI:15378"/>
        <dbReference type="ChEBI" id="CHEBI:29985"/>
        <dbReference type="ChEBI" id="CHEBI:30616"/>
        <dbReference type="ChEBI" id="CHEBI:43474"/>
        <dbReference type="ChEBI" id="CHEBI:58359"/>
        <dbReference type="ChEBI" id="CHEBI:78520"/>
        <dbReference type="ChEBI" id="CHEBI:78521"/>
        <dbReference type="ChEBI" id="CHEBI:456216"/>
    </reaction>
</comment>
<dbReference type="Pfam" id="PF02686">
    <property type="entry name" value="GatC"/>
    <property type="match status" value="1"/>
</dbReference>
<comment type="function">
    <text evidence="3 6">Allows the formation of correctly charged Asn-tRNA(Asn) or Gln-tRNA(Gln) through the transamidation of misacylated Asp-tRNA(Asn) or Glu-tRNA(Gln) in organisms which lack either or both of asparaginyl-tRNA or glutaminyl-tRNA synthetases. The reaction takes place in the presence of glutamine and ATP through an activated phospho-Asp-tRNA(Asn) or phospho-Glu-tRNA(Gln).</text>
</comment>
<evidence type="ECO:0000256" key="1">
    <source>
        <dbReference type="ARBA" id="ARBA00010757"/>
    </source>
</evidence>
<comment type="subunit">
    <text evidence="2 6">Heterotrimer of A, B and C subunits.</text>
</comment>
<evidence type="ECO:0000313" key="7">
    <source>
        <dbReference type="EMBL" id="HIW02481.1"/>
    </source>
</evidence>
<name>A0A9D1TSE0_9FIRM</name>
<dbReference type="GO" id="GO:0050567">
    <property type="term" value="F:glutaminyl-tRNA synthase (glutamine-hydrolyzing) activity"/>
    <property type="evidence" value="ECO:0007669"/>
    <property type="project" value="UniProtKB-UniRule"/>
</dbReference>
<dbReference type="SUPFAM" id="SSF141000">
    <property type="entry name" value="Glu-tRNAGln amidotransferase C subunit"/>
    <property type="match status" value="1"/>
</dbReference>
<evidence type="ECO:0000256" key="5">
    <source>
        <dbReference type="ARBA" id="ARBA00047913"/>
    </source>
</evidence>
<keyword evidence="6" id="KW-0436">Ligase</keyword>
<accession>A0A9D1TSE0</accession>
<comment type="similarity">
    <text evidence="1 6">Belongs to the GatC family.</text>
</comment>
<dbReference type="Proteomes" id="UP000823990">
    <property type="component" value="Unassembled WGS sequence"/>
</dbReference>
<reference evidence="7" key="1">
    <citation type="journal article" date="2021" name="PeerJ">
        <title>Extensive microbial diversity within the chicken gut microbiome revealed by metagenomics and culture.</title>
        <authorList>
            <person name="Gilroy R."/>
            <person name="Ravi A."/>
            <person name="Getino M."/>
            <person name="Pursley I."/>
            <person name="Horton D.L."/>
            <person name="Alikhan N.F."/>
            <person name="Baker D."/>
            <person name="Gharbi K."/>
            <person name="Hall N."/>
            <person name="Watson M."/>
            <person name="Adriaenssens E.M."/>
            <person name="Foster-Nyarko E."/>
            <person name="Jarju S."/>
            <person name="Secka A."/>
            <person name="Antonio M."/>
            <person name="Oren A."/>
            <person name="Chaudhuri R.R."/>
            <person name="La Ragione R."/>
            <person name="Hildebrand F."/>
            <person name="Pallen M.J."/>
        </authorList>
    </citation>
    <scope>NUCLEOTIDE SEQUENCE</scope>
    <source>
        <strain evidence="7">12435</strain>
    </source>
</reference>